<proteinExistence type="predicted"/>
<evidence type="ECO:0000313" key="2">
    <source>
        <dbReference type="Proteomes" id="UP000030742"/>
    </source>
</evidence>
<sequence>MGAPFGPHLLSNMTLTSGKFRTCSGDF</sequence>
<name>U4V099_DENPD</name>
<dbReference type="EMBL" id="KI209600">
    <property type="protein sequence ID" value="ERL96065.1"/>
    <property type="molecule type" value="Genomic_DNA"/>
</dbReference>
<evidence type="ECO:0000313" key="1">
    <source>
        <dbReference type="EMBL" id="ERL96065.1"/>
    </source>
</evidence>
<organism evidence="1 2">
    <name type="scientific">Dendroctonus ponderosae</name>
    <name type="common">Mountain pine beetle</name>
    <dbReference type="NCBI Taxonomy" id="77166"/>
    <lineage>
        <taxon>Eukaryota</taxon>
        <taxon>Metazoa</taxon>
        <taxon>Ecdysozoa</taxon>
        <taxon>Arthropoda</taxon>
        <taxon>Hexapoda</taxon>
        <taxon>Insecta</taxon>
        <taxon>Pterygota</taxon>
        <taxon>Neoptera</taxon>
        <taxon>Endopterygota</taxon>
        <taxon>Coleoptera</taxon>
        <taxon>Polyphaga</taxon>
        <taxon>Cucujiformia</taxon>
        <taxon>Curculionidae</taxon>
        <taxon>Scolytinae</taxon>
        <taxon>Dendroctonus</taxon>
    </lineage>
</organism>
<dbReference type="AlphaFoldDB" id="U4V099"/>
<accession>U4V099</accession>
<reference evidence="1 2" key="1">
    <citation type="journal article" date="2013" name="Genome Biol.">
        <title>Draft genome of the mountain pine beetle, Dendroctonus ponderosae Hopkins, a major forest pest.</title>
        <authorList>
            <person name="Keeling C.I."/>
            <person name="Yuen M.M."/>
            <person name="Liao N.Y."/>
            <person name="Docking T.R."/>
            <person name="Chan S.K."/>
            <person name="Taylor G.A."/>
            <person name="Palmquist D.L."/>
            <person name="Jackman S.D."/>
            <person name="Nguyen A."/>
            <person name="Li M."/>
            <person name="Henderson H."/>
            <person name="Janes J.K."/>
            <person name="Zhao Y."/>
            <person name="Pandoh P."/>
            <person name="Moore R."/>
            <person name="Sperling F.A."/>
            <person name="Huber D.P."/>
            <person name="Birol I."/>
            <person name="Jones S.J."/>
            <person name="Bohlmann J."/>
        </authorList>
    </citation>
    <scope>NUCLEOTIDE SEQUENCE</scope>
</reference>
<dbReference type="Proteomes" id="UP000030742">
    <property type="component" value="Unassembled WGS sequence"/>
</dbReference>
<protein>
    <submittedName>
        <fullName evidence="1">Uncharacterized protein</fullName>
    </submittedName>
</protein>
<gene>
    <name evidence="1" type="ORF">D910_00922</name>
</gene>